<dbReference type="Proteomes" id="UP000065220">
    <property type="component" value="Chromosome"/>
</dbReference>
<dbReference type="InterPro" id="IPR023170">
    <property type="entry name" value="HhH_base_excis_C"/>
</dbReference>
<dbReference type="SMART" id="SM00478">
    <property type="entry name" value="ENDO3c"/>
    <property type="match status" value="1"/>
</dbReference>
<dbReference type="PIRSF" id="PIRSF001435">
    <property type="entry name" value="Nth"/>
    <property type="match status" value="1"/>
</dbReference>
<keyword evidence="3" id="KW-0408">Iron</keyword>
<dbReference type="GO" id="GO:0051539">
    <property type="term" value="F:4 iron, 4 sulfur cluster binding"/>
    <property type="evidence" value="ECO:0007669"/>
    <property type="project" value="UniProtKB-KW"/>
</dbReference>
<dbReference type="OrthoDB" id="9802365at2"/>
<dbReference type="CDD" id="cd00056">
    <property type="entry name" value="ENDO3c"/>
    <property type="match status" value="1"/>
</dbReference>
<gene>
    <name evidence="6" type="ORF">AXF14_09480</name>
</gene>
<keyword evidence="2" id="KW-0479">Metal-binding</keyword>
<proteinExistence type="predicted"/>
<feature type="domain" description="HhH-GPD" evidence="5">
    <location>
        <begin position="34"/>
        <end position="192"/>
    </location>
</feature>
<dbReference type="GO" id="GO:0003824">
    <property type="term" value="F:catalytic activity"/>
    <property type="evidence" value="ECO:0007669"/>
    <property type="project" value="InterPro"/>
</dbReference>
<dbReference type="InterPro" id="IPR003265">
    <property type="entry name" value="HhH-GPD_domain"/>
</dbReference>
<dbReference type="GO" id="GO:0006284">
    <property type="term" value="P:base-excision repair"/>
    <property type="evidence" value="ECO:0007669"/>
    <property type="project" value="InterPro"/>
</dbReference>
<keyword evidence="1" id="KW-0004">4Fe-4S</keyword>
<dbReference type="Gene3D" id="1.10.340.30">
    <property type="entry name" value="Hypothetical protein, domain 2"/>
    <property type="match status" value="1"/>
</dbReference>
<evidence type="ECO:0000256" key="4">
    <source>
        <dbReference type="ARBA" id="ARBA00023014"/>
    </source>
</evidence>
<dbReference type="AlphaFoldDB" id="A0A0X8JH38"/>
<evidence type="ECO:0000259" key="5">
    <source>
        <dbReference type="SMART" id="SM00478"/>
    </source>
</evidence>
<reference evidence="7" key="1">
    <citation type="submission" date="2016-02" db="EMBL/GenBank/DDBJ databases">
        <authorList>
            <person name="Holder M.E."/>
            <person name="Ajami N.J."/>
            <person name="Petrosino J.F."/>
        </authorList>
    </citation>
    <scope>NUCLEOTIDE SEQUENCE [LARGE SCALE GENOMIC DNA]</scope>
    <source>
        <strain evidence="7">CCUG 36733</strain>
    </source>
</reference>
<accession>A0A0X8JH38</accession>
<evidence type="ECO:0000313" key="7">
    <source>
        <dbReference type="Proteomes" id="UP000065220"/>
    </source>
</evidence>
<dbReference type="EMBL" id="CP014228">
    <property type="protein sequence ID" value="AMD88541.1"/>
    <property type="molecule type" value="Genomic_DNA"/>
</dbReference>
<evidence type="ECO:0000313" key="6">
    <source>
        <dbReference type="EMBL" id="AMD88541.1"/>
    </source>
</evidence>
<dbReference type="SUPFAM" id="SSF48150">
    <property type="entry name" value="DNA-glycosylase"/>
    <property type="match status" value="1"/>
</dbReference>
<dbReference type="PANTHER" id="PTHR10359:SF19">
    <property type="entry name" value="DNA REPAIR GLYCOSYLASE MJ1434-RELATED"/>
    <property type="match status" value="1"/>
</dbReference>
<protein>
    <submittedName>
        <fullName evidence="6">Base excision DNA repair protein</fullName>
    </submittedName>
</protein>
<keyword evidence="7" id="KW-1185">Reference proteome</keyword>
<keyword evidence="4" id="KW-0411">Iron-sulfur</keyword>
<dbReference type="Pfam" id="PF00730">
    <property type="entry name" value="HhH-GPD"/>
    <property type="match status" value="1"/>
</dbReference>
<evidence type="ECO:0000256" key="3">
    <source>
        <dbReference type="ARBA" id="ARBA00023004"/>
    </source>
</evidence>
<dbReference type="Gene3D" id="1.10.1670.10">
    <property type="entry name" value="Helix-hairpin-Helix base-excision DNA repair enzymes (C-terminal)"/>
    <property type="match status" value="1"/>
</dbReference>
<dbReference type="KEGG" id="ard:AXF14_09480"/>
<name>A0A0X8JH38_ACTRD</name>
<sequence length="214" mass="23414">MTLRELQAALRAVVGEVGPWPAESDTEYVCGAILVQNTAWTNVERSLAALREATAFDPERLLELADEELTALIRPSGFMTAKARGIRAWCRWRLSEPGVGAEGLDDEALRAALLSLPGIGPETADVIALMVFGRRRFIFDAYGRRALRQAGYEPDRQYERTRRELEARLDAAGLSHAELVELHGLLLEAGKRARAAGGWEVFGPAVGIVPVVAH</sequence>
<dbReference type="PANTHER" id="PTHR10359">
    <property type="entry name" value="A/G-SPECIFIC ADENINE GLYCOSYLASE/ENDONUCLEASE III"/>
    <property type="match status" value="1"/>
</dbReference>
<dbReference type="InterPro" id="IPR011257">
    <property type="entry name" value="DNA_glycosylase"/>
</dbReference>
<organism evidence="6 7">
    <name type="scientific">Actinomyces radicidentis</name>
    <dbReference type="NCBI Taxonomy" id="111015"/>
    <lineage>
        <taxon>Bacteria</taxon>
        <taxon>Bacillati</taxon>
        <taxon>Actinomycetota</taxon>
        <taxon>Actinomycetes</taxon>
        <taxon>Actinomycetales</taxon>
        <taxon>Actinomycetaceae</taxon>
        <taxon>Actinomyces</taxon>
    </lineage>
</organism>
<dbReference type="GO" id="GO:0046872">
    <property type="term" value="F:metal ion binding"/>
    <property type="evidence" value="ECO:0007669"/>
    <property type="project" value="UniProtKB-KW"/>
</dbReference>
<evidence type="ECO:0000256" key="1">
    <source>
        <dbReference type="ARBA" id="ARBA00022485"/>
    </source>
</evidence>
<dbReference type="STRING" id="111015.AXF14_09480"/>
<evidence type="ECO:0000256" key="2">
    <source>
        <dbReference type="ARBA" id="ARBA00022723"/>
    </source>
</evidence>